<keyword evidence="2" id="KW-1003">Cell membrane</keyword>
<feature type="domain" description="Cadherin" evidence="15">
    <location>
        <begin position="1037"/>
        <end position="1144"/>
    </location>
</feature>
<dbReference type="STRING" id="282301.A0A267FYE2"/>
<evidence type="ECO:0000256" key="9">
    <source>
        <dbReference type="ARBA" id="ARBA00022989"/>
    </source>
</evidence>
<feature type="domain" description="Cadherin" evidence="15">
    <location>
        <begin position="1564"/>
        <end position="1668"/>
    </location>
</feature>
<feature type="domain" description="Cadherin" evidence="15">
    <location>
        <begin position="1147"/>
        <end position="1243"/>
    </location>
</feature>
<feature type="domain" description="Cadherin" evidence="15">
    <location>
        <begin position="2215"/>
        <end position="2317"/>
    </location>
</feature>
<comment type="subcellular location">
    <subcellularLocation>
        <location evidence="1">Cell membrane</location>
        <topology evidence="1">Single-pass type I membrane protein</topology>
    </subcellularLocation>
</comment>
<dbReference type="GO" id="GO:0005509">
    <property type="term" value="F:calcium ion binding"/>
    <property type="evidence" value="ECO:0007669"/>
    <property type="project" value="UniProtKB-UniRule"/>
</dbReference>
<feature type="domain" description="Cadherin" evidence="15">
    <location>
        <begin position="384"/>
        <end position="488"/>
    </location>
</feature>
<dbReference type="EMBL" id="NIVC01000663">
    <property type="protein sequence ID" value="PAA78835.1"/>
    <property type="molecule type" value="Genomic_DNA"/>
</dbReference>
<feature type="domain" description="Cadherin" evidence="15">
    <location>
        <begin position="2543"/>
        <end position="2646"/>
    </location>
</feature>
<evidence type="ECO:0000313" key="17">
    <source>
        <dbReference type="Proteomes" id="UP000215902"/>
    </source>
</evidence>
<gene>
    <name evidence="16" type="ORF">BOX15_Mlig002149g4</name>
</gene>
<keyword evidence="10 13" id="KW-0472">Membrane</keyword>
<evidence type="ECO:0000256" key="2">
    <source>
        <dbReference type="ARBA" id="ARBA00022475"/>
    </source>
</evidence>
<feature type="domain" description="Cadherin" evidence="15">
    <location>
        <begin position="3092"/>
        <end position="3199"/>
    </location>
</feature>
<dbReference type="Gene3D" id="2.60.40.60">
    <property type="entry name" value="Cadherins"/>
    <property type="match status" value="31"/>
</dbReference>
<accession>A0A267FYE2</accession>
<evidence type="ECO:0000256" key="5">
    <source>
        <dbReference type="ARBA" id="ARBA00022729"/>
    </source>
</evidence>
<feature type="domain" description="Cadherin" evidence="15">
    <location>
        <begin position="2881"/>
        <end position="2987"/>
    </location>
</feature>
<dbReference type="PANTHER" id="PTHR24025:SF23">
    <property type="entry name" value="NEURAL-CADHERIN"/>
    <property type="match status" value="1"/>
</dbReference>
<dbReference type="PANTHER" id="PTHR24025">
    <property type="entry name" value="DESMOGLEIN FAMILY MEMBER"/>
    <property type="match status" value="1"/>
</dbReference>
<keyword evidence="5 14" id="KW-0732">Signal</keyword>
<feature type="domain" description="Cadherin" evidence="15">
    <location>
        <begin position="1791"/>
        <end position="1878"/>
    </location>
</feature>
<feature type="domain" description="Cadherin" evidence="15">
    <location>
        <begin position="1246"/>
        <end position="1356"/>
    </location>
</feature>
<feature type="domain" description="Cadherin" evidence="15">
    <location>
        <begin position="703"/>
        <end position="809"/>
    </location>
</feature>
<feature type="domain" description="Cadherin" evidence="15">
    <location>
        <begin position="2756"/>
        <end position="2880"/>
    </location>
</feature>
<dbReference type="PROSITE" id="PS50268">
    <property type="entry name" value="CADHERIN_2"/>
    <property type="match status" value="29"/>
</dbReference>
<feature type="domain" description="Cadherin" evidence="15">
    <location>
        <begin position="139"/>
        <end position="254"/>
    </location>
</feature>
<feature type="domain" description="Cadherin" evidence="15">
    <location>
        <begin position="2098"/>
        <end position="2212"/>
    </location>
</feature>
<feature type="domain" description="Cadherin" evidence="15">
    <location>
        <begin position="1987"/>
        <end position="2097"/>
    </location>
</feature>
<dbReference type="InterPro" id="IPR015919">
    <property type="entry name" value="Cadherin-like_sf"/>
</dbReference>
<feature type="domain" description="Cadherin" evidence="15">
    <location>
        <begin position="811"/>
        <end position="922"/>
    </location>
</feature>
<comment type="caution">
    <text evidence="16">The sequence shown here is derived from an EMBL/GenBank/DDBJ whole genome shotgun (WGS) entry which is preliminary data.</text>
</comment>
<feature type="domain" description="Cadherin" evidence="15">
    <location>
        <begin position="923"/>
        <end position="1036"/>
    </location>
</feature>
<feature type="domain" description="Cadherin" evidence="15">
    <location>
        <begin position="1887"/>
        <end position="1986"/>
    </location>
</feature>
<feature type="chain" id="PRO_5012221748" description="Cadherin domain-containing protein" evidence="14">
    <location>
        <begin position="28"/>
        <end position="3864"/>
    </location>
</feature>
<reference evidence="16 17" key="1">
    <citation type="submission" date="2017-06" db="EMBL/GenBank/DDBJ databases">
        <title>A platform for efficient transgenesis in Macrostomum lignano, a flatworm model organism for stem cell research.</title>
        <authorList>
            <person name="Berezikov E."/>
        </authorList>
    </citation>
    <scope>NUCLEOTIDE SEQUENCE [LARGE SCALE GENOMIC DNA]</scope>
    <source>
        <strain evidence="16">DV1</strain>
        <tissue evidence="16">Whole organism</tissue>
    </source>
</reference>
<organism evidence="16 17">
    <name type="scientific">Macrostomum lignano</name>
    <dbReference type="NCBI Taxonomy" id="282301"/>
    <lineage>
        <taxon>Eukaryota</taxon>
        <taxon>Metazoa</taxon>
        <taxon>Spiralia</taxon>
        <taxon>Lophotrochozoa</taxon>
        <taxon>Platyhelminthes</taxon>
        <taxon>Rhabditophora</taxon>
        <taxon>Macrostomorpha</taxon>
        <taxon>Macrostomida</taxon>
        <taxon>Macrostomidae</taxon>
        <taxon>Macrostomum</taxon>
    </lineage>
</organism>
<name>A0A267FYE2_9PLAT</name>
<feature type="domain" description="Cadherin" evidence="15">
    <location>
        <begin position="489"/>
        <end position="601"/>
    </location>
</feature>
<dbReference type="Pfam" id="PF00028">
    <property type="entry name" value="Cadherin"/>
    <property type="match status" value="16"/>
</dbReference>
<feature type="domain" description="Cadherin" evidence="15">
    <location>
        <begin position="3200"/>
        <end position="3299"/>
    </location>
</feature>
<dbReference type="FunFam" id="2.60.40.60:FF:000123">
    <property type="entry name" value="Protocadherin beta 4"/>
    <property type="match status" value="2"/>
</dbReference>
<feature type="domain" description="Cadherin" evidence="15">
    <location>
        <begin position="2989"/>
        <end position="3092"/>
    </location>
</feature>
<dbReference type="SUPFAM" id="SSF49313">
    <property type="entry name" value="Cadherin-like"/>
    <property type="match status" value="31"/>
</dbReference>
<feature type="domain" description="Cadherin" evidence="15">
    <location>
        <begin position="1353"/>
        <end position="1460"/>
    </location>
</feature>
<evidence type="ECO:0000256" key="7">
    <source>
        <dbReference type="ARBA" id="ARBA00022837"/>
    </source>
</evidence>
<dbReference type="CDD" id="cd11304">
    <property type="entry name" value="Cadherin_repeat"/>
    <property type="match status" value="29"/>
</dbReference>
<dbReference type="GO" id="GO:0005911">
    <property type="term" value="C:cell-cell junction"/>
    <property type="evidence" value="ECO:0007669"/>
    <property type="project" value="TreeGrafter"/>
</dbReference>
<dbReference type="GO" id="GO:0007156">
    <property type="term" value="P:homophilic cell adhesion via plasma membrane adhesion molecules"/>
    <property type="evidence" value="ECO:0007669"/>
    <property type="project" value="InterPro"/>
</dbReference>
<evidence type="ECO:0000256" key="4">
    <source>
        <dbReference type="ARBA" id="ARBA00022723"/>
    </source>
</evidence>
<dbReference type="FunFam" id="2.60.40.60:FF:000020">
    <property type="entry name" value="Dachsous cadherin-related 1b"/>
    <property type="match status" value="3"/>
</dbReference>
<feature type="domain" description="Cadherin" evidence="15">
    <location>
        <begin position="602"/>
        <end position="701"/>
    </location>
</feature>
<keyword evidence="7 12" id="KW-0106">Calcium</keyword>
<dbReference type="GO" id="GO:0005886">
    <property type="term" value="C:plasma membrane"/>
    <property type="evidence" value="ECO:0007669"/>
    <property type="project" value="UniProtKB-SubCell"/>
</dbReference>
<keyword evidence="4" id="KW-0479">Metal-binding</keyword>
<feature type="domain" description="Cadherin" evidence="15">
    <location>
        <begin position="2318"/>
        <end position="2425"/>
    </location>
</feature>
<dbReference type="PROSITE" id="PS00232">
    <property type="entry name" value="CADHERIN_1"/>
    <property type="match status" value="12"/>
</dbReference>
<dbReference type="InterPro" id="IPR020894">
    <property type="entry name" value="Cadherin_CS"/>
</dbReference>
<keyword evidence="6" id="KW-0677">Repeat</keyword>
<dbReference type="SMART" id="SM00112">
    <property type="entry name" value="CA"/>
    <property type="match status" value="30"/>
</dbReference>
<dbReference type="PRINTS" id="PR00205">
    <property type="entry name" value="CADHERIN"/>
</dbReference>
<dbReference type="InterPro" id="IPR002126">
    <property type="entry name" value="Cadherin-like_dom"/>
</dbReference>
<dbReference type="Proteomes" id="UP000215902">
    <property type="component" value="Unassembled WGS sequence"/>
</dbReference>
<evidence type="ECO:0000256" key="10">
    <source>
        <dbReference type="ARBA" id="ARBA00023136"/>
    </source>
</evidence>
<evidence type="ECO:0000256" key="1">
    <source>
        <dbReference type="ARBA" id="ARBA00004251"/>
    </source>
</evidence>
<evidence type="ECO:0000259" key="15">
    <source>
        <dbReference type="PROSITE" id="PS50268"/>
    </source>
</evidence>
<dbReference type="OrthoDB" id="6252479at2759"/>
<keyword evidence="3 13" id="KW-0812">Transmembrane</keyword>
<feature type="domain" description="Cadherin" evidence="15">
    <location>
        <begin position="255"/>
        <end position="383"/>
    </location>
</feature>
<keyword evidence="9 13" id="KW-1133">Transmembrane helix</keyword>
<keyword evidence="8" id="KW-0130">Cell adhesion</keyword>
<feature type="domain" description="Cadherin" evidence="15">
    <location>
        <begin position="2648"/>
        <end position="2755"/>
    </location>
</feature>
<feature type="domain" description="Cadherin" evidence="15">
    <location>
        <begin position="3297"/>
        <end position="3419"/>
    </location>
</feature>
<evidence type="ECO:0000256" key="8">
    <source>
        <dbReference type="ARBA" id="ARBA00022889"/>
    </source>
</evidence>
<protein>
    <recommendedName>
        <fullName evidence="15">Cadherin domain-containing protein</fullName>
    </recommendedName>
</protein>
<feature type="transmembrane region" description="Helical" evidence="13">
    <location>
        <begin position="3641"/>
        <end position="3664"/>
    </location>
</feature>
<keyword evidence="11" id="KW-0325">Glycoprotein</keyword>
<feature type="domain" description="Cadherin" evidence="15">
    <location>
        <begin position="1461"/>
        <end position="1563"/>
    </location>
</feature>
<feature type="domain" description="Cadherin" evidence="15">
    <location>
        <begin position="2426"/>
        <end position="2540"/>
    </location>
</feature>
<evidence type="ECO:0000256" key="13">
    <source>
        <dbReference type="SAM" id="Phobius"/>
    </source>
</evidence>
<evidence type="ECO:0000256" key="3">
    <source>
        <dbReference type="ARBA" id="ARBA00022692"/>
    </source>
</evidence>
<dbReference type="FunFam" id="2.60.40.60:FF:000092">
    <property type="entry name" value="Protocadherin 8"/>
    <property type="match status" value="1"/>
</dbReference>
<evidence type="ECO:0000256" key="14">
    <source>
        <dbReference type="SAM" id="SignalP"/>
    </source>
</evidence>
<keyword evidence="17" id="KW-1185">Reference proteome</keyword>
<feature type="signal peptide" evidence="14">
    <location>
        <begin position="1"/>
        <end position="27"/>
    </location>
</feature>
<dbReference type="InterPro" id="IPR050971">
    <property type="entry name" value="Cadherin-domain_protein"/>
</dbReference>
<evidence type="ECO:0000256" key="6">
    <source>
        <dbReference type="ARBA" id="ARBA00022737"/>
    </source>
</evidence>
<sequence>MTEYSLKILAATVALLLGVLGLRLAAATCIQQTATVAENTPVGALIAPFSTALPAGFTSSISYPDSETTEQYSCYFSINSTGLLMNRIVDLEKPTSCKADRSNITDMRLVQLTVQCSSTESAQVIVLFSPVDEFKPYFISSIYSFNLSEATAVDSIVVTLRGQVDDKDVREDKDFNFAIKSTVSGVTSFFTMEKDGRTSGILRVNRTLDYDAGPDHRHFLLNISATPLTPTLGHVAYTSVRIDIVDFDDLSPQFSHDTYRLAFVENDSSIINVSLATTPRLLARDMDFGINQTVLYKIQSASGPANLSTTGLLSASLSGQPFLQIDQATGEFKVIRIFDREALSSNEILLQVKAYQTDKPNTRIALATVIVTVLDKNDNRPVIVPTNVSATIAENSAAGTYVTRLSASDLDVNSTVEFFLSDPTGAFQIDSNSGVVTVRNSTLLDRESVPSFSFIVFAKELYTSEKFRSDNASVLVILSDANDNSPLFTAAQYNFSVSEAAPVGTVIGQVNATDTDSGPNGQIKFSLTHASGNGLSVMSLDPSTGALALSANLSIANPTFVAFYQLVATATDQAAEIKDRRSTSVIVQVTIISSRVWPPAFTRPLFAVNITEASPVGAEVVRLTATDRDPDTVLTYSLVSGSDKFSVASSANEGLVRVAALLDRETVDFYNLTAVVSDGTKTATALVQIRLLDYNDNAPRFTSSGGFNFSVLENLPAAAPVGRVKAIDADEPGSANAAIRYSLLGAQAAAYFSINSSTGEVFTSRTIDREATASFSFPVLASDGGIPQLSASVDVFVQVLDVNDNPPEFDASAASTVALPEKSQYADFLQLKFTDPDLDPNRDSRFKLLAPTDLSGIFVINSSTGFLSSTTVLTRSLFGNASRHNLTVAVYNVQPLVNASMPNRTQVITVTLLDTNDNRPVFVQSLFSATVPEDLPVGREIAKVTANDKDAVAPYSTIVYNITGGNELGKFRLDSSSGSLTLWLGLNYDAPDFNRNFSIQVMAYNPVPDPATGSVLNDTAQVLISVTDVNDNAPVFGQESYNFVINETLPVGSTVGSVTRAADSDSSADAAFIGYELRPSVGLPFNQSAAGDLLLTGSVSRDDGGPAVYAFQTAAVNRRSSPQLSAVASVTVRVLGVNNNPPRFASGAVGYNFSVSENLPAGTTVGAVTATDRDGDSLTYSVLGTDLFLAQSGGLLVTRISIDRESLPVNPVAFAVQATDGLHSANASVLVDVTDVNDNAPRFSPAGSELAVSVLETAANGSLVALVNATDPDADQNANVTFAFLAGGSSSAFSIDALTGRVTVANGNELDYQKQQEHLVIVSAADQGSPAQTSFQTLRVRIVDTNDKPVVFSPSVYSATVLENQSPGQLAVRVFASDPDTVPASGFNFSLANTTEDSATFYLTDSENTKSASLMVGATLDRETRSFYSVRLRVTDGRFADDSAVVNVTVGDLNDNEPRFATTDYVFFADELAPLGAVFGRVVATDADAGANAQLVYFLNGGEENFRLDFRTGELSLAAGLNASLKSVYRLQATARDQGSPSLSAAANVTVYVNATNVYTPVFSPAVYTVVVNETASTGVVIATVSATDADYPSVNGLLTFSLAPPADAHFDIDATSGAIRLKLALDFETSQSHELVAVATDGGAMARSATAQVFVSVLNADDTPPRFRPAEYSFLAPSNASASWQFGFVSAFDPDYPTARPQPVTYSVTVGSSLVRIDSTSGSLSWPSGSAPTVGNHSATVAAVDAARLSASATVRLEVLPAEVYYAKVPSLPVSPLSVPAVLENQTDWLTVANVDAKINGGAADAGLAYRLSTSGDKFNISANTGILTARPRTLDRETASEESAVAIAVNAAEPKYSASVLISLPLTDINDNPPRFQFPGGDCLVLENATIGSVAAAVVAADPDASAGAPNYNLVSDSSAGKFRLQSGSENSVQVLVNAPLDYDTMASVSYHYVLIIQASDGVYASNYSLTVRIGDVNDNPPKFAPASYNFAVAEQSTAGAVVGRVSATDPDTADGGGGVGGPSKLVYRVGPPAASAAGFAVDSSSGVVSTTTVFDRLVVSQATFNVTCEDTAGHTAVAQVTVNILDVNNHAPNITNLPGTWRIAENSSIGSGQVYNLTVQDLDAGQNANVSLTLVSGNDRGWFSIVDGFKLTAASNIDREAPGLAYDSAGNGRVLLVVMATDAGSPTRLSSTGILTVLVGDVNDSPPRFAAGTDNRQYQLAESTSVGSVVVPGFDVLDNDLATTNSFVFSLGVDGNFNETFQITPGGSLKLNKQLSRAAKAQFNLTIYLTDGVFNTSTFITIIVMDSNNNSPVFGSPLYQFFVTENDRSGVTGQLIGQVQADDPDTGLNGKVVYSVGSPSNHRYLLAISENGTVTLNGTLDREANAMLVFSIVASDMGVSPRFTTAELRLTILDINDNQPEFTAPQYVGSVPENSPAGTEVYFLPSLQATDRDADNNSFIEYSIVDSPSLPFVINASTGSLTVAPGASLDREALSSGASFAFTVAAFNSRGQPSTLNRTLVSVVVRLADVNDNAPTFGSGGAGYNFSVSEGAGQFTSVGRVAATDPDAGDNGTVMYFIVSGSDSRFVINISTGEIQLLYPVDRELKDFYLLNVSAVDRGSPALSSFVGVSVVVTDINDVAPTFQPSASTTFVLTEESMGVRVVGRLNATDADFGDNGRVTYFLTDSTALATFNLNASDGLLTTVETVRLDREATPVIRFLAFARDSGAPTSLTGTTEVTVRLSDVNDWSPTFSETEYRVYTLEKTPVNSILMVALATDHDEGPNANLTYSVTGNGSDFVSVEVATGFVRLAKQLTLSELLNRGLVRQNGTGNDTAYTPLVLQLTAFDNPTDDTQPGRNGTAALLIFLNQITDQLPTFSQVNYQFSLAENSSPGSLVGAVNATLSAGSAFSVRYRLLNSNPLFQVDEVKGNITVRLGAQPDRENSSQTPYLVITVMAFTDSTPSRQAFSVVLVTLTDVNDNSPQFAAPSYTFAVVEEPARLPFSVGFVSASDADAGSNAAVFFAILGDTSGLFEVDSGTGKITAVKRLNREAAARYTFQVVAADGGSPVRSTTVGVVVQLEDVNDNPPSLPTLVSANVTEGLPADTLVTMVTASDPDIGLNATVGFRLIQTEVPPMFYLQPDGAGNVSVKTLGKLDYATKSLYNLILIAYDLGNPSLSSTATLSATVQRLDRSVPRFDSTFYNASLPDNLAPGTPVFDIPASSTGVAFNYSLGSSGNANGAFVINSRGRVSTNRLLGSLPARVYTLTVTAGDSVGNEASTTLQLWLLAPSRAVFPETRLSLTWPENSGPGSAGGRTLIYDFSTTDETMGRTVQYSIDTCSIGSCSAVFELDGASGQLYLKVSLDRESAANYSLVVKATLPAAPASGRRRRAAVAPPVSDSATLTLAVDDVNDNPPAFSVTSPYGVGLVIGSPVNSLVYTLQATDKDANATIRYSLTNETDRFYADSVSGQLRTKVIFSSAGTVPVRCQATDGAFVTVLDLLVSLLTDSSRLVLTAGIAPDKFGQHESLIRTNLSGLLGADLRIEKFESAVSGIGSDAKVDPAKTDAYLYAYNPSTGALLTQADLRARIEAKRAEIVAFFASLGATFDGVRSPSDAGVNATTTTATPAVLANGGLSSAEVALIVLGVLFFLAVLGCIVVLCWLCKRKAQRRKRILAAGGDREGIVGASGLKANGSTTAAAAPGPLAAMYQANNPANRDSDSVVGNSRERLVAKKEIHGLYQSAPSTTDSLRSGDNVRTWPQLQPGLTYIDPTQGIDIGLTDEDGNPIIIVNSGQQQDEMLEDAWLAAATNREPSDAAAASPVDASAAVRHGDSPAMQMNDLIMMISALGRLQVTSLDDEEQLL</sequence>
<evidence type="ECO:0000256" key="12">
    <source>
        <dbReference type="PROSITE-ProRule" id="PRU00043"/>
    </source>
</evidence>
<proteinExistence type="predicted"/>
<evidence type="ECO:0000313" key="16">
    <source>
        <dbReference type="EMBL" id="PAA78835.1"/>
    </source>
</evidence>
<evidence type="ECO:0000256" key="11">
    <source>
        <dbReference type="ARBA" id="ARBA00023180"/>
    </source>
</evidence>